<sequence length="196" mass="22430">MPRKLGLKKSALEFMQEALEIRAFLEMAKSSMSDQHVTWAYEYGILRLYRSFEALMLDLLVGALNHDTSAISQQTGIDFPKHLTAEVCEYLVTNGKGFDFQGRDGLIKTIKRFVQDDHYLCEVVKQPKYKVTLEQLSALRNYAAHDSEHAKDRAKNAVDQQKIGTAGGWLKSEDRLEKIIDKLGEFAREIEERAPY</sequence>
<protein>
    <recommendedName>
        <fullName evidence="3">RiboL-PSP-HEPN domain-containing protein</fullName>
    </recommendedName>
</protein>
<evidence type="ECO:0000313" key="2">
    <source>
        <dbReference type="Proteomes" id="UP000464378"/>
    </source>
</evidence>
<organism evidence="1">
    <name type="scientific">Tuwongella immobilis</name>
    <dbReference type="NCBI Taxonomy" id="692036"/>
    <lineage>
        <taxon>Bacteria</taxon>
        <taxon>Pseudomonadati</taxon>
        <taxon>Planctomycetota</taxon>
        <taxon>Planctomycetia</taxon>
        <taxon>Gemmatales</taxon>
        <taxon>Gemmataceae</taxon>
        <taxon>Tuwongella</taxon>
    </lineage>
</organism>
<dbReference type="Proteomes" id="UP000464378">
    <property type="component" value="Chromosome"/>
</dbReference>
<dbReference type="EMBL" id="LR586016">
    <property type="protein sequence ID" value="VIP05153.1"/>
    <property type="molecule type" value="Genomic_DNA"/>
</dbReference>
<reference evidence="1" key="1">
    <citation type="submission" date="2019-04" db="EMBL/GenBank/DDBJ databases">
        <authorList>
            <consortium name="Science for Life Laboratories"/>
        </authorList>
    </citation>
    <scope>NUCLEOTIDE SEQUENCE</scope>
    <source>
        <strain evidence="1">MBLW1</strain>
    </source>
</reference>
<keyword evidence="2" id="KW-1185">Reference proteome</keyword>
<accession>A0A6C2YVF5</accession>
<dbReference type="KEGG" id="tim:GMBLW1_40400"/>
<evidence type="ECO:0008006" key="3">
    <source>
        <dbReference type="Google" id="ProtNLM"/>
    </source>
</evidence>
<evidence type="ECO:0000313" key="1">
    <source>
        <dbReference type="EMBL" id="VIP05153.1"/>
    </source>
</evidence>
<name>A0A6C2YVF5_9BACT</name>
<dbReference type="EMBL" id="LR593887">
    <property type="protein sequence ID" value="VTS07662.1"/>
    <property type="molecule type" value="Genomic_DNA"/>
</dbReference>
<gene>
    <name evidence="1" type="ORF">GMBLW1_40400</name>
</gene>
<proteinExistence type="predicted"/>
<dbReference type="AlphaFoldDB" id="A0A6C2YVF5"/>
<dbReference type="RefSeq" id="WP_162660180.1">
    <property type="nucleotide sequence ID" value="NZ_LR593887.1"/>
</dbReference>
<dbReference type="InParanoid" id="A0A6C2YVF5"/>